<evidence type="ECO:0000256" key="2">
    <source>
        <dbReference type="ARBA" id="ARBA00022827"/>
    </source>
</evidence>
<dbReference type="PRINTS" id="PR00420">
    <property type="entry name" value="RNGMNOXGNASE"/>
</dbReference>
<dbReference type="SUPFAM" id="SSF51905">
    <property type="entry name" value="FAD/NAD(P)-binding domain"/>
    <property type="match status" value="1"/>
</dbReference>
<sequence>MTLFLAWSLKHLKCHQKFVLQHNRTLSSISSSPVIICGAGPTGLVLSLELARYGVASTVIERDVGPTQHPQAHFINNRTMEIFRSLDGLAEEVKTLSPHLNEWRSFIYCRSLSGHILGQVDHFPGQVQPWNEEVSPEPLTHLPQNRLLPLLIKRVKKQPDLITLLMGHSVESSKYQSGCVDVSVKSLCSSKHQSGCVDVSVKSLCSLKHQSGCVDVSVMTPSGQMVTLTGSYFAAADGAGSRVRKAMKIEMQGEKSMQHLVNIHFFSKQMGQLSMQRPAMLYFVFNAEVVTVLVAHTIREGEFVAQVPFFPPLQSIDEFTEDVCLSIIQAASGLSNLVDVQIKQVRTWTMSAEVASRFSDGHRTFLLGDAAHRFPPAGGFGMNTGIQDAHNLAWKLAAVLKGSAGTRLLHSYEVERRPVALANTALSVANWEEAVRVPQVLGLDPKAAKLANQIVSSAPLSLTWGKSVLESILTAGRRLAATHLGPVEGWRQAQLDRIFKSGESLRLQFPNEDLGFSYKEGAIVAGVIRNESPDDGVRGQRRSNYEPRAEPGCRMPHVWLEDRGWKLNVDSLLLSAPSEIKAGTLCREDAKESHLEADHLVGHVVSNLSISSKKCTDQPLITATHNIMKQDQEWSVRRLSSLDLCTRAAQHADRLVLIISNFTADKPLASNACDLICAVTSLVSERKLPIRIIIVMESEVALGVHSRSSHEIHQGLLFRTTSDQHLDTSHSSVSVMHDVEHRWQKVMQIRGSLAVHLVRPDGHVAWRWLRDVSASAEGLMNTSEINNIAHSVVHALKEICCL</sequence>
<evidence type="ECO:0000256" key="1">
    <source>
        <dbReference type="ARBA" id="ARBA00022630"/>
    </source>
</evidence>
<keyword evidence="5" id="KW-1185">Reference proteome</keyword>
<dbReference type="InterPro" id="IPR002938">
    <property type="entry name" value="FAD-bd"/>
</dbReference>
<dbReference type="OrthoDB" id="1716816at2759"/>
<dbReference type="Proteomes" id="UP000232323">
    <property type="component" value="Unassembled WGS sequence"/>
</dbReference>
<keyword evidence="2" id="KW-0274">FAD</keyword>
<comment type="caution">
    <text evidence="4">The sequence shown here is derived from an EMBL/GenBank/DDBJ whole genome shotgun (WGS) entry which is preliminary data.</text>
</comment>
<evidence type="ECO:0000313" key="5">
    <source>
        <dbReference type="Proteomes" id="UP000232323"/>
    </source>
</evidence>
<dbReference type="Gene3D" id="3.50.50.60">
    <property type="entry name" value="FAD/NAD(P)-binding domain"/>
    <property type="match status" value="1"/>
</dbReference>
<dbReference type="STRING" id="1157962.A0A250XAW1"/>
<protein>
    <recommendedName>
        <fullName evidence="3">FAD-binding domain-containing protein</fullName>
    </recommendedName>
</protein>
<gene>
    <name evidence="4" type="ORF">CEUSTIGMA_g7614.t1</name>
</gene>
<dbReference type="Gene3D" id="3.40.30.120">
    <property type="match status" value="1"/>
</dbReference>
<evidence type="ECO:0000259" key="3">
    <source>
        <dbReference type="Pfam" id="PF01494"/>
    </source>
</evidence>
<feature type="domain" description="FAD-binding" evidence="3">
    <location>
        <begin position="191"/>
        <end position="424"/>
    </location>
</feature>
<reference evidence="4 5" key="1">
    <citation type="submission" date="2017-08" db="EMBL/GenBank/DDBJ databases">
        <title>Acidophilic green algal genome provides insights into adaptation to an acidic environment.</title>
        <authorList>
            <person name="Hirooka S."/>
            <person name="Hirose Y."/>
            <person name="Kanesaki Y."/>
            <person name="Higuchi S."/>
            <person name="Fujiwara T."/>
            <person name="Onuma R."/>
            <person name="Era A."/>
            <person name="Ohbayashi R."/>
            <person name="Uzuka A."/>
            <person name="Nozaki H."/>
            <person name="Yoshikawa H."/>
            <person name="Miyagishima S.Y."/>
        </authorList>
    </citation>
    <scope>NUCLEOTIDE SEQUENCE [LARGE SCALE GENOMIC DNA]</scope>
    <source>
        <strain evidence="4 5">NIES-2499</strain>
    </source>
</reference>
<dbReference type="GO" id="GO:0016709">
    <property type="term" value="F:oxidoreductase activity, acting on paired donors, with incorporation or reduction of molecular oxygen, NAD(P)H as one donor, and incorporation of one atom of oxygen"/>
    <property type="evidence" value="ECO:0007669"/>
    <property type="project" value="UniProtKB-ARBA"/>
</dbReference>
<accession>A0A250XAW1</accession>
<dbReference type="GO" id="GO:0005739">
    <property type="term" value="C:mitochondrion"/>
    <property type="evidence" value="ECO:0007669"/>
    <property type="project" value="TreeGrafter"/>
</dbReference>
<dbReference type="InterPro" id="IPR036188">
    <property type="entry name" value="FAD/NAD-bd_sf"/>
</dbReference>
<dbReference type="PANTHER" id="PTHR43004:SF6">
    <property type="entry name" value="FAD_NAD(P)-BINDING OXIDOREDUCTASE FAMILY PROTEIN"/>
    <property type="match status" value="1"/>
</dbReference>
<keyword evidence="1" id="KW-0285">Flavoprotein</keyword>
<organism evidence="4 5">
    <name type="scientific">Chlamydomonas eustigma</name>
    <dbReference type="NCBI Taxonomy" id="1157962"/>
    <lineage>
        <taxon>Eukaryota</taxon>
        <taxon>Viridiplantae</taxon>
        <taxon>Chlorophyta</taxon>
        <taxon>core chlorophytes</taxon>
        <taxon>Chlorophyceae</taxon>
        <taxon>CS clade</taxon>
        <taxon>Chlamydomonadales</taxon>
        <taxon>Chlamydomonadaceae</taxon>
        <taxon>Chlamydomonas</taxon>
    </lineage>
</organism>
<dbReference type="EMBL" id="BEGY01000049">
    <property type="protein sequence ID" value="GAX80176.1"/>
    <property type="molecule type" value="Genomic_DNA"/>
</dbReference>
<proteinExistence type="predicted"/>
<dbReference type="GO" id="GO:0071949">
    <property type="term" value="F:FAD binding"/>
    <property type="evidence" value="ECO:0007669"/>
    <property type="project" value="InterPro"/>
</dbReference>
<dbReference type="AlphaFoldDB" id="A0A250XAW1"/>
<dbReference type="GO" id="GO:0006744">
    <property type="term" value="P:ubiquinone biosynthetic process"/>
    <property type="evidence" value="ECO:0007669"/>
    <property type="project" value="TreeGrafter"/>
</dbReference>
<dbReference type="InterPro" id="IPR050641">
    <property type="entry name" value="RIFMO-like"/>
</dbReference>
<feature type="domain" description="FAD-binding" evidence="3">
    <location>
        <begin position="33"/>
        <end position="184"/>
    </location>
</feature>
<dbReference type="Gene3D" id="3.30.9.10">
    <property type="entry name" value="D-Amino Acid Oxidase, subunit A, domain 2"/>
    <property type="match status" value="1"/>
</dbReference>
<dbReference type="PANTHER" id="PTHR43004">
    <property type="entry name" value="TRK SYSTEM POTASSIUM UPTAKE PROTEIN"/>
    <property type="match status" value="1"/>
</dbReference>
<dbReference type="Pfam" id="PF01494">
    <property type="entry name" value="FAD_binding_3"/>
    <property type="match status" value="2"/>
</dbReference>
<name>A0A250XAW1_9CHLO</name>
<evidence type="ECO:0000313" key="4">
    <source>
        <dbReference type="EMBL" id="GAX80176.1"/>
    </source>
</evidence>